<dbReference type="InterPro" id="IPR003439">
    <property type="entry name" value="ABC_transporter-like_ATP-bd"/>
</dbReference>
<keyword evidence="6 7" id="KW-0472">Membrane</keyword>
<evidence type="ECO:0000256" key="7">
    <source>
        <dbReference type="SAM" id="Phobius"/>
    </source>
</evidence>
<keyword evidence="2 7" id="KW-0812">Transmembrane</keyword>
<feature type="transmembrane region" description="Helical" evidence="7">
    <location>
        <begin position="153"/>
        <end position="170"/>
    </location>
</feature>
<dbReference type="PROSITE" id="PS00211">
    <property type="entry name" value="ABC_TRANSPORTER_1"/>
    <property type="match status" value="1"/>
</dbReference>
<dbReference type="SMART" id="SM00382">
    <property type="entry name" value="AAA"/>
    <property type="match status" value="1"/>
</dbReference>
<evidence type="ECO:0000256" key="6">
    <source>
        <dbReference type="ARBA" id="ARBA00023136"/>
    </source>
</evidence>
<comment type="subcellular location">
    <subcellularLocation>
        <location evidence="1">Cell membrane</location>
        <topology evidence="1">Multi-pass membrane protein</topology>
    </subcellularLocation>
</comment>
<feature type="transmembrane region" description="Helical" evidence="7">
    <location>
        <begin position="263"/>
        <end position="282"/>
    </location>
</feature>
<dbReference type="InterPro" id="IPR027417">
    <property type="entry name" value="P-loop_NTPase"/>
</dbReference>
<feature type="transmembrane region" description="Helical" evidence="7">
    <location>
        <begin position="176"/>
        <end position="196"/>
    </location>
</feature>
<evidence type="ECO:0000313" key="10">
    <source>
        <dbReference type="EMBL" id="MBW7476945.1"/>
    </source>
</evidence>
<evidence type="ECO:0000256" key="3">
    <source>
        <dbReference type="ARBA" id="ARBA00022741"/>
    </source>
</evidence>
<comment type="caution">
    <text evidence="10">The sequence shown here is derived from an EMBL/GenBank/DDBJ whole genome shotgun (WGS) entry which is preliminary data.</text>
</comment>
<evidence type="ECO:0000256" key="1">
    <source>
        <dbReference type="ARBA" id="ARBA00004651"/>
    </source>
</evidence>
<dbReference type="RefSeq" id="WP_219874195.1">
    <property type="nucleotide sequence ID" value="NZ_JAHZIJ010000018.1"/>
</dbReference>
<protein>
    <submittedName>
        <fullName evidence="10">ABC transporter ATP-binding protein/permease</fullName>
    </submittedName>
</protein>
<keyword evidence="3" id="KW-0547">Nucleotide-binding</keyword>
<dbReference type="Pfam" id="PF00005">
    <property type="entry name" value="ABC_tran"/>
    <property type="match status" value="1"/>
</dbReference>
<dbReference type="InterPro" id="IPR003593">
    <property type="entry name" value="AAA+_ATPase"/>
</dbReference>
<proteinExistence type="predicted"/>
<feature type="transmembrane region" description="Helical" evidence="7">
    <location>
        <begin position="32"/>
        <end position="56"/>
    </location>
</feature>
<dbReference type="Gene3D" id="1.20.1560.10">
    <property type="entry name" value="ABC transporter type 1, transmembrane domain"/>
    <property type="match status" value="1"/>
</dbReference>
<dbReference type="EMBL" id="JAHZIJ010000018">
    <property type="protein sequence ID" value="MBW7476945.1"/>
    <property type="molecule type" value="Genomic_DNA"/>
</dbReference>
<dbReference type="Gene3D" id="3.40.50.300">
    <property type="entry name" value="P-loop containing nucleotide triphosphate hydrolases"/>
    <property type="match status" value="1"/>
</dbReference>
<dbReference type="SUPFAM" id="SSF52540">
    <property type="entry name" value="P-loop containing nucleoside triphosphate hydrolases"/>
    <property type="match status" value="1"/>
</dbReference>
<dbReference type="InterPro" id="IPR039421">
    <property type="entry name" value="Type_1_exporter"/>
</dbReference>
<gene>
    <name evidence="10" type="ORF">K0T92_19695</name>
</gene>
<dbReference type="Proteomes" id="UP000812277">
    <property type="component" value="Unassembled WGS sequence"/>
</dbReference>
<dbReference type="CDD" id="cd07346">
    <property type="entry name" value="ABC_6TM_exporters"/>
    <property type="match status" value="1"/>
</dbReference>
<dbReference type="PROSITE" id="PS50929">
    <property type="entry name" value="ABC_TM1F"/>
    <property type="match status" value="1"/>
</dbReference>
<dbReference type="PROSITE" id="PS50893">
    <property type="entry name" value="ABC_TRANSPORTER_2"/>
    <property type="match status" value="1"/>
</dbReference>
<dbReference type="GO" id="GO:0005524">
    <property type="term" value="F:ATP binding"/>
    <property type="evidence" value="ECO:0007669"/>
    <property type="project" value="UniProtKB-KW"/>
</dbReference>
<dbReference type="Pfam" id="PF00664">
    <property type="entry name" value="ABC_membrane"/>
    <property type="match status" value="1"/>
</dbReference>
<evidence type="ECO:0000256" key="2">
    <source>
        <dbReference type="ARBA" id="ARBA00022692"/>
    </source>
</evidence>
<evidence type="ECO:0000259" key="9">
    <source>
        <dbReference type="PROSITE" id="PS50929"/>
    </source>
</evidence>
<accession>A0ABS7DAI0</accession>
<name>A0ABS7DAI0_9BACL</name>
<feature type="domain" description="ABC transporter" evidence="8">
    <location>
        <begin position="360"/>
        <end position="594"/>
    </location>
</feature>
<evidence type="ECO:0000256" key="4">
    <source>
        <dbReference type="ARBA" id="ARBA00022840"/>
    </source>
</evidence>
<sequence length="618" mass="67887">MKLAKKERIGLFANWKDHEAVRMLSLLKLNKWRYLIGVLGDCGASVSLQILLAFVFKNLIETSINRDQSSLASAIAIVCTAVVILAVLSPFFGYLYKKSVKTLMTRLKLQLFERLSIFPVSYFEKRHSGDVMSRLTNDVQIIEDVFLTQIRSLAYMAMMSVSGLAAMFLLDARIALVLVGITVLSIVSVAAFSRSLRQLSDSIQHKLGRLTEQATDMLTGLLTIRMFGLSGRFNSKYASVNGELTATSIRHGRKSGHLEATNYFLGFLNFGGIILIGVWMVANRWIEISVIVALVQLQLSVSMVFLDLGRILTQFQTSAAGVRRITELLNEPVEPERLVAGDEAGYAAGIAAESGKAAMIQFDGVAFGYEQDKPILQGLNMSIGRGEMAALVGSSGGGKSTVMKLLLGFYPPGEGQITIAGQRMEQYSLAELRDSMMYVPQDTYLFHGTIASNIRLGKPDASMEEVVQAAQSAHIHAFIESLPDRYETMIGERGAKLSGGQKQRIAIARALLKNAPILLLDEATSALDSESEQLVQQAINRLMENRTTLVIAHRLSTIKNADIIYVVDEGKVVEQGNHDSLYGAHGLYHQLCTLQFSKEAGSRSRDSLLFAKDEAERA</sequence>
<dbReference type="InterPro" id="IPR017871">
    <property type="entry name" value="ABC_transporter-like_CS"/>
</dbReference>
<dbReference type="PANTHER" id="PTHR43394:SF1">
    <property type="entry name" value="ATP-BINDING CASSETTE SUB-FAMILY B MEMBER 10, MITOCHONDRIAL"/>
    <property type="match status" value="1"/>
</dbReference>
<keyword evidence="5 7" id="KW-1133">Transmembrane helix</keyword>
<keyword evidence="11" id="KW-1185">Reference proteome</keyword>
<reference evidence="10 11" key="1">
    <citation type="submission" date="2021-07" db="EMBL/GenBank/DDBJ databases">
        <title>Paenibacillus radiodurans sp. nov., isolated from the southeastern edge of Tengger Desert.</title>
        <authorList>
            <person name="Zhang G."/>
        </authorList>
    </citation>
    <scope>NUCLEOTIDE SEQUENCE [LARGE SCALE GENOMIC DNA]</scope>
    <source>
        <strain evidence="10 11">DT7-4</strain>
    </source>
</reference>
<feature type="transmembrane region" description="Helical" evidence="7">
    <location>
        <begin position="71"/>
        <end position="96"/>
    </location>
</feature>
<dbReference type="InterPro" id="IPR011527">
    <property type="entry name" value="ABC1_TM_dom"/>
</dbReference>
<keyword evidence="4 10" id="KW-0067">ATP-binding</keyword>
<dbReference type="PANTHER" id="PTHR43394">
    <property type="entry name" value="ATP-DEPENDENT PERMEASE MDL1, MITOCHONDRIAL"/>
    <property type="match status" value="1"/>
</dbReference>
<evidence type="ECO:0000259" key="8">
    <source>
        <dbReference type="PROSITE" id="PS50893"/>
    </source>
</evidence>
<dbReference type="SUPFAM" id="SSF90123">
    <property type="entry name" value="ABC transporter transmembrane region"/>
    <property type="match status" value="1"/>
</dbReference>
<evidence type="ECO:0000256" key="5">
    <source>
        <dbReference type="ARBA" id="ARBA00022989"/>
    </source>
</evidence>
<organism evidence="10 11">
    <name type="scientific">Paenibacillus oenotherae</name>
    <dbReference type="NCBI Taxonomy" id="1435645"/>
    <lineage>
        <taxon>Bacteria</taxon>
        <taxon>Bacillati</taxon>
        <taxon>Bacillota</taxon>
        <taxon>Bacilli</taxon>
        <taxon>Bacillales</taxon>
        <taxon>Paenibacillaceae</taxon>
        <taxon>Paenibacillus</taxon>
    </lineage>
</organism>
<dbReference type="InterPro" id="IPR036640">
    <property type="entry name" value="ABC1_TM_sf"/>
</dbReference>
<feature type="domain" description="ABC transmembrane type-1" evidence="9">
    <location>
        <begin position="44"/>
        <end position="317"/>
    </location>
</feature>
<evidence type="ECO:0000313" key="11">
    <source>
        <dbReference type="Proteomes" id="UP000812277"/>
    </source>
</evidence>